<dbReference type="EMBL" id="GISG01189017">
    <property type="protein sequence ID" value="MBA4655773.1"/>
    <property type="molecule type" value="Transcribed_RNA"/>
</dbReference>
<reference evidence="1" key="1">
    <citation type="journal article" date="2013" name="J. Plant Res.">
        <title>Effect of fungi and light on seed germination of three Opuntia species from semiarid lands of central Mexico.</title>
        <authorList>
            <person name="Delgado-Sanchez P."/>
            <person name="Jimenez-Bremont J.F."/>
            <person name="Guerrero-Gonzalez Mde L."/>
            <person name="Flores J."/>
        </authorList>
    </citation>
    <scope>NUCLEOTIDE SEQUENCE</scope>
    <source>
        <tissue evidence="1">Cladode</tissue>
    </source>
</reference>
<evidence type="ECO:0000313" key="1">
    <source>
        <dbReference type="EMBL" id="MBA4655773.1"/>
    </source>
</evidence>
<proteinExistence type="predicted"/>
<dbReference type="AlphaFoldDB" id="A0A7C9A286"/>
<protein>
    <submittedName>
        <fullName evidence="1">Uncharacterized protein</fullName>
    </submittedName>
</protein>
<name>A0A7C9A286_OPUST</name>
<organism evidence="1">
    <name type="scientific">Opuntia streptacantha</name>
    <name type="common">Prickly pear cactus</name>
    <name type="synonym">Opuntia cardona</name>
    <dbReference type="NCBI Taxonomy" id="393608"/>
    <lineage>
        <taxon>Eukaryota</taxon>
        <taxon>Viridiplantae</taxon>
        <taxon>Streptophyta</taxon>
        <taxon>Embryophyta</taxon>
        <taxon>Tracheophyta</taxon>
        <taxon>Spermatophyta</taxon>
        <taxon>Magnoliopsida</taxon>
        <taxon>eudicotyledons</taxon>
        <taxon>Gunneridae</taxon>
        <taxon>Pentapetalae</taxon>
        <taxon>Caryophyllales</taxon>
        <taxon>Cactineae</taxon>
        <taxon>Cactaceae</taxon>
        <taxon>Opuntioideae</taxon>
        <taxon>Opuntia</taxon>
    </lineage>
</organism>
<reference evidence="1" key="2">
    <citation type="submission" date="2020-07" db="EMBL/GenBank/DDBJ databases">
        <authorList>
            <person name="Vera ALvarez R."/>
            <person name="Arias-Moreno D.M."/>
            <person name="Jimenez-Jacinto V."/>
            <person name="Jimenez-Bremont J.F."/>
            <person name="Swaminathan K."/>
            <person name="Moose S.P."/>
            <person name="Guerrero-Gonzalez M.L."/>
            <person name="Marino-Ramirez L."/>
            <person name="Landsman D."/>
            <person name="Rodriguez-Kessler M."/>
            <person name="Delgado-Sanchez P."/>
        </authorList>
    </citation>
    <scope>NUCLEOTIDE SEQUENCE</scope>
    <source>
        <tissue evidence="1">Cladode</tissue>
    </source>
</reference>
<accession>A0A7C9A286</accession>
<sequence>MYHSFVVEISSSVMFKASAPCIHLLSISRAALGWSIGTMCPASCILRKARGPWLFSCPASVPSTVNDTVGALVNSFCPDHSIACTHLEFPSQLHIRSYSPA</sequence>